<organism evidence="3 4">
    <name type="scientific">Curvularia clavata</name>
    <dbReference type="NCBI Taxonomy" id="95742"/>
    <lineage>
        <taxon>Eukaryota</taxon>
        <taxon>Fungi</taxon>
        <taxon>Dikarya</taxon>
        <taxon>Ascomycota</taxon>
        <taxon>Pezizomycotina</taxon>
        <taxon>Dothideomycetes</taxon>
        <taxon>Pleosporomycetidae</taxon>
        <taxon>Pleosporales</taxon>
        <taxon>Pleosporineae</taxon>
        <taxon>Pleosporaceae</taxon>
        <taxon>Curvularia</taxon>
    </lineage>
</organism>
<name>A0A9Q8Z834_CURCL</name>
<feature type="signal peptide" evidence="2">
    <location>
        <begin position="1"/>
        <end position="19"/>
    </location>
</feature>
<sequence>MRFLAVLPLLCCTAALILSFLCLFAGHKKGFMEDYSLLTLNTSAIGQNVVNNAANSDSTVSSIINLLPDSITNTVTNEINERIDEFRERIGVEDWYSAHILNYCEGQYTPSEVANATLKESDISKNVTECAKSRAMYKFDPTEIIQSALNRTGVDITLEDLQWPDDIQSGIDALNAVMAAMFVLYVIAICLIFVTLVTSAVGILTSGRLSACLNIGLALLAFLAIGLASALVTAVMIKGTDVINKHGDSIGLEADYGSKFLALTWAATGLMLVALIVWFVALCFGRRSERRTSRHPRKSVI</sequence>
<feature type="transmembrane region" description="Helical" evidence="1">
    <location>
        <begin position="182"/>
        <end position="205"/>
    </location>
</feature>
<dbReference type="Pfam" id="PF06687">
    <property type="entry name" value="SUR7"/>
    <property type="match status" value="1"/>
</dbReference>
<feature type="transmembrane region" description="Helical" evidence="1">
    <location>
        <begin position="217"/>
        <end position="240"/>
    </location>
</feature>
<dbReference type="EMBL" id="CP089276">
    <property type="protein sequence ID" value="USP76925.1"/>
    <property type="molecule type" value="Genomic_DNA"/>
</dbReference>
<dbReference type="VEuPathDB" id="FungiDB:yc1106_04199"/>
<keyword evidence="1" id="KW-0472">Membrane</keyword>
<dbReference type="GO" id="GO:0005886">
    <property type="term" value="C:plasma membrane"/>
    <property type="evidence" value="ECO:0007669"/>
    <property type="project" value="InterPro"/>
</dbReference>
<keyword evidence="4" id="KW-1185">Reference proteome</keyword>
<dbReference type="GO" id="GO:0051285">
    <property type="term" value="C:cell cortex of cell tip"/>
    <property type="evidence" value="ECO:0007669"/>
    <property type="project" value="TreeGrafter"/>
</dbReference>
<gene>
    <name evidence="3" type="ORF">yc1106_04199</name>
</gene>
<dbReference type="GO" id="GO:0031505">
    <property type="term" value="P:fungal-type cell wall organization"/>
    <property type="evidence" value="ECO:0007669"/>
    <property type="project" value="TreeGrafter"/>
</dbReference>
<dbReference type="InterPro" id="IPR052413">
    <property type="entry name" value="SUR7_domain"/>
</dbReference>
<dbReference type="OrthoDB" id="4159154at2759"/>
<keyword evidence="1" id="KW-0812">Transmembrane</keyword>
<dbReference type="InterPro" id="IPR009571">
    <property type="entry name" value="SUR7/Rim9-like_fungi"/>
</dbReference>
<reference evidence="3" key="1">
    <citation type="submission" date="2021-12" db="EMBL/GenBank/DDBJ databases">
        <title>Curvularia clavata genome.</title>
        <authorList>
            <person name="Cao Y."/>
        </authorList>
    </citation>
    <scope>NUCLEOTIDE SEQUENCE</scope>
    <source>
        <strain evidence="3">Yc1106</strain>
    </source>
</reference>
<proteinExistence type="predicted"/>
<dbReference type="PANTHER" id="PTHR28019">
    <property type="entry name" value="CELL MEMBRANE PROTEIN YLR413W-RELATED"/>
    <property type="match status" value="1"/>
</dbReference>
<evidence type="ECO:0000256" key="1">
    <source>
        <dbReference type="SAM" id="Phobius"/>
    </source>
</evidence>
<protein>
    <submittedName>
        <fullName evidence="3">Uncharacterized protein</fullName>
    </submittedName>
</protein>
<keyword evidence="2" id="KW-0732">Signal</keyword>
<dbReference type="PANTHER" id="PTHR28019:SF7">
    <property type="entry name" value="SUR7 PROTEIN"/>
    <property type="match status" value="1"/>
</dbReference>
<evidence type="ECO:0000256" key="2">
    <source>
        <dbReference type="SAM" id="SignalP"/>
    </source>
</evidence>
<accession>A0A9Q8Z834</accession>
<dbReference type="AlphaFoldDB" id="A0A9Q8Z834"/>
<keyword evidence="1" id="KW-1133">Transmembrane helix</keyword>
<evidence type="ECO:0000313" key="3">
    <source>
        <dbReference type="EMBL" id="USP76925.1"/>
    </source>
</evidence>
<feature type="transmembrane region" description="Helical" evidence="1">
    <location>
        <begin position="260"/>
        <end position="284"/>
    </location>
</feature>
<evidence type="ECO:0000313" key="4">
    <source>
        <dbReference type="Proteomes" id="UP001056012"/>
    </source>
</evidence>
<feature type="chain" id="PRO_5040342594" evidence="2">
    <location>
        <begin position="20"/>
        <end position="301"/>
    </location>
</feature>
<dbReference type="Proteomes" id="UP001056012">
    <property type="component" value="Chromosome 3"/>
</dbReference>